<accession>A0A537JYP6</accession>
<dbReference type="EMBL" id="VBAK01000141">
    <property type="protein sequence ID" value="TMI88326.1"/>
    <property type="molecule type" value="Genomic_DNA"/>
</dbReference>
<sequence length="115" mass="12289">MPPSTAPTSFWKKIAGFFEKTGYYVSEAFQKLFGADAAKHFAVASLEVLKSDLGKIVIEAVHEASALAAGIDKRAAAFAKIAVTAKAAGIDAKDSIVNMLIELAVQSVKLSFWQR</sequence>
<gene>
    <name evidence="1" type="ORF">E6H00_12905</name>
</gene>
<comment type="caution">
    <text evidence="1">The sequence shown here is derived from an EMBL/GenBank/DDBJ whole genome shotgun (WGS) entry which is preliminary data.</text>
</comment>
<evidence type="ECO:0000313" key="1">
    <source>
        <dbReference type="EMBL" id="TMI88326.1"/>
    </source>
</evidence>
<organism evidence="1 2">
    <name type="scientific">Candidatus Segetimicrobium genomatis</name>
    <dbReference type="NCBI Taxonomy" id="2569760"/>
    <lineage>
        <taxon>Bacteria</taxon>
        <taxon>Bacillati</taxon>
        <taxon>Candidatus Sysuimicrobiota</taxon>
        <taxon>Candidatus Sysuimicrobiia</taxon>
        <taxon>Candidatus Sysuimicrobiales</taxon>
        <taxon>Candidatus Segetimicrobiaceae</taxon>
        <taxon>Candidatus Segetimicrobium</taxon>
    </lineage>
</organism>
<reference evidence="1 2" key="1">
    <citation type="journal article" date="2019" name="Nat. Microbiol.">
        <title>Mediterranean grassland soil C-N compound turnover is dependent on rainfall and depth, and is mediated by genomically divergent microorganisms.</title>
        <authorList>
            <person name="Diamond S."/>
            <person name="Andeer P.F."/>
            <person name="Li Z."/>
            <person name="Crits-Christoph A."/>
            <person name="Burstein D."/>
            <person name="Anantharaman K."/>
            <person name="Lane K.R."/>
            <person name="Thomas B.C."/>
            <person name="Pan C."/>
            <person name="Northen T.R."/>
            <person name="Banfield J.F."/>
        </authorList>
    </citation>
    <scope>NUCLEOTIDE SEQUENCE [LARGE SCALE GENOMIC DNA]</scope>
    <source>
        <strain evidence="1">NP_3</strain>
    </source>
</reference>
<name>A0A537JYP6_9BACT</name>
<proteinExistence type="predicted"/>
<protein>
    <submittedName>
        <fullName evidence="1">Uncharacterized protein</fullName>
    </submittedName>
</protein>
<evidence type="ECO:0000313" key="2">
    <source>
        <dbReference type="Proteomes" id="UP000318509"/>
    </source>
</evidence>
<dbReference type="Proteomes" id="UP000318509">
    <property type="component" value="Unassembled WGS sequence"/>
</dbReference>
<dbReference type="AlphaFoldDB" id="A0A537JYP6"/>